<dbReference type="EMBL" id="JACONW010000113">
    <property type="protein sequence ID" value="MBC3952036.1"/>
    <property type="molecule type" value="Genomic_DNA"/>
</dbReference>
<feature type="region of interest" description="Disordered" evidence="2">
    <location>
        <begin position="285"/>
        <end position="333"/>
    </location>
</feature>
<gene>
    <name evidence="3" type="ORF">H8S59_19860</name>
</gene>
<name>A0ABR7B4C4_9PSED</name>
<comment type="caution">
    <text evidence="3">The sequence shown here is derived from an EMBL/GenBank/DDBJ whole genome shotgun (WGS) entry which is preliminary data.</text>
</comment>
<dbReference type="Proteomes" id="UP000651852">
    <property type="component" value="Unassembled WGS sequence"/>
</dbReference>
<dbReference type="PROSITE" id="PS51257">
    <property type="entry name" value="PROKAR_LIPOPROTEIN"/>
    <property type="match status" value="1"/>
</dbReference>
<reference evidence="3 4" key="1">
    <citation type="submission" date="2020-08" db="EMBL/GenBank/DDBJ databases">
        <title>Putative novel bacterial strains isolated from necrotic wheat leaf tissues caused by Xanthomonas translucens.</title>
        <authorList>
            <person name="Tambong J.T."/>
        </authorList>
    </citation>
    <scope>NUCLEOTIDE SEQUENCE [LARGE SCALE GENOMIC DNA]</scope>
    <source>
        <strain evidence="3 4">DOAB 1069</strain>
    </source>
</reference>
<feature type="compositionally biased region" description="Polar residues" evidence="2">
    <location>
        <begin position="316"/>
        <end position="333"/>
    </location>
</feature>
<evidence type="ECO:0000256" key="1">
    <source>
        <dbReference type="SAM" id="Coils"/>
    </source>
</evidence>
<feature type="coiled-coil region" evidence="1">
    <location>
        <begin position="173"/>
        <end position="210"/>
    </location>
</feature>
<organism evidence="3 4">
    <name type="scientific">Pseudomonas folii</name>
    <dbReference type="NCBI Taxonomy" id="2762593"/>
    <lineage>
        <taxon>Bacteria</taxon>
        <taxon>Pseudomonadati</taxon>
        <taxon>Pseudomonadota</taxon>
        <taxon>Gammaproteobacteria</taxon>
        <taxon>Pseudomonadales</taxon>
        <taxon>Pseudomonadaceae</taxon>
        <taxon>Pseudomonas</taxon>
    </lineage>
</organism>
<evidence type="ECO:0000313" key="4">
    <source>
        <dbReference type="Proteomes" id="UP000651852"/>
    </source>
</evidence>
<dbReference type="RefSeq" id="WP_187522543.1">
    <property type="nucleotide sequence ID" value="NZ_JACONW010000113.1"/>
</dbReference>
<protein>
    <recommendedName>
        <fullName evidence="5">DUF4398 domain-containing protein</fullName>
    </recommendedName>
</protein>
<evidence type="ECO:0008006" key="5">
    <source>
        <dbReference type="Google" id="ProtNLM"/>
    </source>
</evidence>
<evidence type="ECO:0000256" key="2">
    <source>
        <dbReference type="SAM" id="MobiDB-lite"/>
    </source>
</evidence>
<keyword evidence="4" id="KW-1185">Reference proteome</keyword>
<keyword evidence="1" id="KW-0175">Coiled coil</keyword>
<sequence>MKAAITLMLCATLILAGCTIPWRSTLTLQAEDRIVTGIERPTVIDGVAYNQRIICAEPSPDALKAIAASGSLSKSDILAISGAYQEAGANIGLRTQSIQLLRDQLYTLCQAYANGVINQATYMMYLTRNQRNTVAILAIEQLTGVTKGSIATVTGTSSVTLTAQDVQTQTKLLEAAKSQLKTLDASSAQAKELQKLIEEQQAKLDKAKVGIISAVATGAATNSSQGTQPDSASVAKIADVVWAIADSVTSINDFYYLCLNAYSSDPERMPASLKKSCDIALENLGNATGTVPPKPKQHSPKAGSAPKKTTEPNSPPTQTGPVLQQTPPMKNDI</sequence>
<accession>A0ABR7B4C4</accession>
<proteinExistence type="predicted"/>
<evidence type="ECO:0000313" key="3">
    <source>
        <dbReference type="EMBL" id="MBC3952036.1"/>
    </source>
</evidence>